<dbReference type="Proteomes" id="UP001235760">
    <property type="component" value="Unassembled WGS sequence"/>
</dbReference>
<evidence type="ECO:0000313" key="2">
    <source>
        <dbReference type="EMBL" id="MDP4301790.1"/>
    </source>
</evidence>
<sequence>MGRLHLVRHGQASFGADDYDRLSPLGWQQCRRLGAWWRARGLRFDAVLCGTLRRQRESLAAIAEGLDQPLDALPVEHRPGLDEYDSDALIAALLAAHAAEGRPVTPPPLDTPEGYRQHFRLLREALQRWFDGTLAAPGLMPHAQWRAGILAALDHVQQAHAGGEVLLVSSGGPIATAVGHVLGVPAAGVIELNLRIRNSAVSELATHPRGHRLLAFNGVAHLDDPTDPALAGAITYA</sequence>
<name>A0ABT9G5L7_LEPDI</name>
<dbReference type="InterPro" id="IPR029033">
    <property type="entry name" value="His_PPase_superfam"/>
</dbReference>
<evidence type="ECO:0000313" key="3">
    <source>
        <dbReference type="Proteomes" id="UP001235760"/>
    </source>
</evidence>
<dbReference type="PANTHER" id="PTHR20935:SF0">
    <property type="entry name" value="SERINE_THREONINE-PROTEIN PHOSPHATASE PGAM5, MITOCHONDRIAL"/>
    <property type="match status" value="1"/>
</dbReference>
<dbReference type="Gene3D" id="3.40.50.1240">
    <property type="entry name" value="Phosphoglycerate mutase-like"/>
    <property type="match status" value="1"/>
</dbReference>
<comment type="caution">
    <text evidence="2">The sequence shown here is derived from an EMBL/GenBank/DDBJ whole genome shotgun (WGS) entry which is preliminary data.</text>
</comment>
<dbReference type="CDD" id="cd07067">
    <property type="entry name" value="HP_PGM_like"/>
    <property type="match status" value="1"/>
</dbReference>
<dbReference type="PANTHER" id="PTHR20935">
    <property type="entry name" value="PHOSPHOGLYCERATE MUTASE-RELATED"/>
    <property type="match status" value="1"/>
</dbReference>
<dbReference type="InterPro" id="IPR051021">
    <property type="entry name" value="Mito_Ser/Thr_phosphatase"/>
</dbReference>
<gene>
    <name evidence="2" type="ORF">Q8X39_14195</name>
</gene>
<dbReference type="InterPro" id="IPR013078">
    <property type="entry name" value="His_Pase_superF_clade-1"/>
</dbReference>
<dbReference type="EC" id="3.1.3.-" evidence="2"/>
<dbReference type="Pfam" id="PF00300">
    <property type="entry name" value="His_Phos_1"/>
    <property type="match status" value="2"/>
</dbReference>
<dbReference type="EMBL" id="JAUZEE010000007">
    <property type="protein sequence ID" value="MDP4301790.1"/>
    <property type="molecule type" value="Genomic_DNA"/>
</dbReference>
<evidence type="ECO:0000256" key="1">
    <source>
        <dbReference type="ARBA" id="ARBA00022801"/>
    </source>
</evidence>
<organism evidence="2 3">
    <name type="scientific">Leptothrix discophora</name>
    <dbReference type="NCBI Taxonomy" id="89"/>
    <lineage>
        <taxon>Bacteria</taxon>
        <taxon>Pseudomonadati</taxon>
        <taxon>Pseudomonadota</taxon>
        <taxon>Betaproteobacteria</taxon>
        <taxon>Burkholderiales</taxon>
        <taxon>Sphaerotilaceae</taxon>
        <taxon>Leptothrix</taxon>
    </lineage>
</organism>
<accession>A0ABT9G5L7</accession>
<dbReference type="SUPFAM" id="SSF53254">
    <property type="entry name" value="Phosphoglycerate mutase-like"/>
    <property type="match status" value="1"/>
</dbReference>
<dbReference type="SMART" id="SM00855">
    <property type="entry name" value="PGAM"/>
    <property type="match status" value="1"/>
</dbReference>
<keyword evidence="3" id="KW-1185">Reference proteome</keyword>
<protein>
    <submittedName>
        <fullName evidence="2">Histidine phosphatase family protein</fullName>
        <ecNumber evidence="2">3.1.3.-</ecNumber>
    </submittedName>
</protein>
<keyword evidence="1 2" id="KW-0378">Hydrolase</keyword>
<dbReference type="GO" id="GO:0016787">
    <property type="term" value="F:hydrolase activity"/>
    <property type="evidence" value="ECO:0007669"/>
    <property type="project" value="UniProtKB-KW"/>
</dbReference>
<proteinExistence type="predicted"/>
<dbReference type="RefSeq" id="WP_305750335.1">
    <property type="nucleotide sequence ID" value="NZ_JAUZEE010000007.1"/>
</dbReference>
<reference evidence="2 3" key="1">
    <citation type="submission" date="2023-08" db="EMBL/GenBank/DDBJ databases">
        <authorList>
            <person name="Roldan D.M."/>
            <person name="Menes R.J."/>
        </authorList>
    </citation>
    <scope>NUCLEOTIDE SEQUENCE [LARGE SCALE GENOMIC DNA]</scope>
    <source>
        <strain evidence="2 3">CCM 2812</strain>
    </source>
</reference>